<proteinExistence type="predicted"/>
<accession>A0A6J4QWU8</accession>
<feature type="compositionally biased region" description="Basic and acidic residues" evidence="1">
    <location>
        <begin position="1"/>
        <end position="12"/>
    </location>
</feature>
<name>A0A6J4QWU8_9ACTN</name>
<reference evidence="2" key="1">
    <citation type="submission" date="2020-02" db="EMBL/GenBank/DDBJ databases">
        <authorList>
            <person name="Meier V. D."/>
        </authorList>
    </citation>
    <scope>NUCLEOTIDE SEQUENCE</scope>
    <source>
        <strain evidence="2">AVDCRST_MAG58</strain>
    </source>
</reference>
<sequence>MQREGILERVGEQEEALTPPGTQYGATLSKAGKGNPSKYAAFAIPCTPLQRITDHS</sequence>
<evidence type="ECO:0000256" key="1">
    <source>
        <dbReference type="SAM" id="MobiDB-lite"/>
    </source>
</evidence>
<protein>
    <submittedName>
        <fullName evidence="2">Uncharacterized protein</fullName>
    </submittedName>
</protein>
<organism evidence="2">
    <name type="scientific">uncultured Rubrobacteraceae bacterium</name>
    <dbReference type="NCBI Taxonomy" id="349277"/>
    <lineage>
        <taxon>Bacteria</taxon>
        <taxon>Bacillati</taxon>
        <taxon>Actinomycetota</taxon>
        <taxon>Rubrobacteria</taxon>
        <taxon>Rubrobacterales</taxon>
        <taxon>Rubrobacteraceae</taxon>
        <taxon>environmental samples</taxon>
    </lineage>
</organism>
<gene>
    <name evidence="2" type="ORF">AVDCRST_MAG58-727</name>
</gene>
<evidence type="ECO:0000313" key="2">
    <source>
        <dbReference type="EMBL" id="CAA9450175.1"/>
    </source>
</evidence>
<dbReference type="EMBL" id="CADCVF010000019">
    <property type="protein sequence ID" value="CAA9450175.1"/>
    <property type="molecule type" value="Genomic_DNA"/>
</dbReference>
<feature type="region of interest" description="Disordered" evidence="1">
    <location>
        <begin position="1"/>
        <end position="33"/>
    </location>
</feature>
<dbReference type="AlphaFoldDB" id="A0A6J4QWU8"/>